<dbReference type="PANTHER" id="PTHR13738:SF1">
    <property type="entry name" value="TROPONIN I"/>
    <property type="match status" value="1"/>
</dbReference>
<dbReference type="PANTHER" id="PTHR13738">
    <property type="entry name" value="TROPONIN I"/>
    <property type="match status" value="1"/>
</dbReference>
<feature type="compositionally biased region" description="Basic and acidic residues" evidence="1">
    <location>
        <begin position="668"/>
        <end position="682"/>
    </location>
</feature>
<accession>A0AAV0LH68</accession>
<dbReference type="Proteomes" id="UP001154282">
    <property type="component" value="Unassembled WGS sequence"/>
</dbReference>
<feature type="compositionally biased region" description="Basic and acidic residues" evidence="1">
    <location>
        <begin position="1291"/>
        <end position="1326"/>
    </location>
</feature>
<evidence type="ECO:0008006" key="4">
    <source>
        <dbReference type="Google" id="ProtNLM"/>
    </source>
</evidence>
<reference evidence="2" key="1">
    <citation type="submission" date="2022-08" db="EMBL/GenBank/DDBJ databases">
        <authorList>
            <person name="Gutierrez-Valencia J."/>
        </authorList>
    </citation>
    <scope>NUCLEOTIDE SEQUENCE</scope>
</reference>
<feature type="compositionally biased region" description="Acidic residues" evidence="1">
    <location>
        <begin position="1400"/>
        <end position="1413"/>
    </location>
</feature>
<dbReference type="InterPro" id="IPR050875">
    <property type="entry name" value="Troponin_I"/>
</dbReference>
<evidence type="ECO:0000256" key="1">
    <source>
        <dbReference type="SAM" id="MobiDB-lite"/>
    </source>
</evidence>
<name>A0AAV0LH68_9ROSI</name>
<feature type="compositionally biased region" description="Polar residues" evidence="1">
    <location>
        <begin position="576"/>
        <end position="591"/>
    </location>
</feature>
<protein>
    <recommendedName>
        <fullName evidence="4">Inner centromere protein ARK-binding domain-containing protein</fullName>
    </recommendedName>
</protein>
<evidence type="ECO:0000313" key="2">
    <source>
        <dbReference type="EMBL" id="CAI0433129.1"/>
    </source>
</evidence>
<gene>
    <name evidence="2" type="ORF">LITE_LOCUS23703</name>
</gene>
<organism evidence="2 3">
    <name type="scientific">Linum tenue</name>
    <dbReference type="NCBI Taxonomy" id="586396"/>
    <lineage>
        <taxon>Eukaryota</taxon>
        <taxon>Viridiplantae</taxon>
        <taxon>Streptophyta</taxon>
        <taxon>Embryophyta</taxon>
        <taxon>Tracheophyta</taxon>
        <taxon>Spermatophyta</taxon>
        <taxon>Magnoliopsida</taxon>
        <taxon>eudicotyledons</taxon>
        <taxon>Gunneridae</taxon>
        <taxon>Pentapetalae</taxon>
        <taxon>rosids</taxon>
        <taxon>fabids</taxon>
        <taxon>Malpighiales</taxon>
        <taxon>Linaceae</taxon>
        <taxon>Linum</taxon>
    </lineage>
</organism>
<feature type="region of interest" description="Disordered" evidence="1">
    <location>
        <begin position="1393"/>
        <end position="1421"/>
    </location>
</feature>
<keyword evidence="3" id="KW-1185">Reference proteome</keyword>
<feature type="compositionally biased region" description="Basic and acidic residues" evidence="1">
    <location>
        <begin position="1259"/>
        <end position="1284"/>
    </location>
</feature>
<feature type="region of interest" description="Disordered" evidence="1">
    <location>
        <begin position="1259"/>
        <end position="1326"/>
    </location>
</feature>
<feature type="compositionally biased region" description="Basic and acidic residues" evidence="1">
    <location>
        <begin position="350"/>
        <end position="360"/>
    </location>
</feature>
<feature type="region of interest" description="Disordered" evidence="1">
    <location>
        <begin position="84"/>
        <end position="109"/>
    </location>
</feature>
<feature type="region of interest" description="Disordered" evidence="1">
    <location>
        <begin position="176"/>
        <end position="213"/>
    </location>
</feature>
<feature type="region of interest" description="Disordered" evidence="1">
    <location>
        <begin position="615"/>
        <end position="687"/>
    </location>
</feature>
<sequence length="1493" mass="165896">MTIVEKLIVQIFERHKSILEQVRKQTELFDQHLASKCVLDGISPPPWLLSLSLDSLSLHPSGLKKEELISGLLLPRSQAPSFYPSVHHPHSKRPFLPTSSKQEKPFDPAANEVQPNCLEREVHDFNTVNDSVGQFSVLSQFPATDTPGALNHARDSQDHDNCTDHSRSLVRIERSKSRQRALEIRSSARSAKLRANDENGDPGSCQNNVHSTKGEVKVAESWRKEGSSGHDNVRIQSGALCQLSSHMNELLSKKKSSDIVKKDLPRESTCMSMQQSNYADRMSEAANFTMAADEICATEEVNGGDCIINEGGSFIHSGGARSSRHSSLQNNALKAASDEVKSVNNGAKGGRFEHSSERSSKQATNDNRLQESAKPSATFSGSHERSNLKMTDNGSIEMGSNGDFVRVTRSTRSNRSQQGDECVQLSCPINNGKEDGCYSNRIPYHVDALRDSIKPRVEVPHLQSMEMRGGIMRIPKPTQSISPDFQNDYVYDLRKMCVSSNMAEDADIAVGEPNRLSQLLLSSRVIGKEVSYPEQEGTHPNGLTVRTTIFDSKKCGAVPADSGINSPGLVVADSLTSRSNSGAHSIGVTSRSESEDDMLMKPKQLDFDDMEVNRTSISDVQDDNGIMSSKQSPAERRSSCSSTEVTSVGHIEQNSLLPNTPCLSGFDSQEKPRKDSSQDLGKDTVNSASNMNSVQEQNSIAFAQNPYLCTSFMGSWPQYKRMKVGDRPSYPCSTTSNLTTVQFQPFPQYNKAISSDDHKHPGEEMLQDSDKNTVKAREVLSSKMQVKEDEHTMGGRDKSEYAALSFMHEHLEANPLSSLTKLSTGSSEGYFSGQAKVWEPTEMAGLQFSHESEVFSRQVSESFYLGRLVTESILQMTNSDAGGTHNPPVYPVAALVSVDSTAPDENGPELEKFVVETNDKEPSTAGPNFSDPYRHNPFVLDPPTISTSLFGNLAEDADANKQFESTSSNYLGDLSGFTSHEIYVFPTDSAPFIHGSSKVYSSPVRKFWEPMPLKSLSSERQASSIPDLPSINEEETENMDDDIVITSPENAIKIVERKPLVDIMESANPPASICNEDDVIDDRYSIASVCTEFSVAGSVCKLETGNRRISRSRYGYATSNKGKSKQRQQQLRVPLGVKRSNGSLQNSLFSKPPKLLRKNEPRKFSAGLLEKAPKHNNIVSNVTSFVPLVQQQKRMAAAAAAAVTGKRDIKVKSLEAAEAAKRLAEKKENDKRLKKEALKLERRARIEEQNLRQLELEKERKEEQKKEAEMAAKKRQREEEQKKERERKRKRIEDKRKQNMEQRDKMNYGDKEETKCGREAPDVKASKLMENVEEERMVKATGTTNPIGSAAYDTRNMNSVDNSKDVMENQICEGKENNYSLESDIVPARSYEISPYKGSDDEDEEAEDDDDDDKPNTKFIPSWSRRRGITFTILSQQAKLDPATVFPLESFISKDQAKNVTQGCLYFPCSYIAQKAPAPIGHDDNDNIWSKFR</sequence>
<comment type="caution">
    <text evidence="2">The sequence shown here is derived from an EMBL/GenBank/DDBJ whole genome shotgun (WGS) entry which is preliminary data.</text>
</comment>
<feature type="region of interest" description="Disordered" evidence="1">
    <location>
        <begin position="576"/>
        <end position="599"/>
    </location>
</feature>
<dbReference type="EMBL" id="CAMGYJ010000006">
    <property type="protein sequence ID" value="CAI0433129.1"/>
    <property type="molecule type" value="Genomic_DNA"/>
</dbReference>
<evidence type="ECO:0000313" key="3">
    <source>
        <dbReference type="Proteomes" id="UP001154282"/>
    </source>
</evidence>
<feature type="region of interest" description="Disordered" evidence="1">
    <location>
        <begin position="318"/>
        <end position="403"/>
    </location>
</feature>
<feature type="compositionally biased region" description="Polar residues" evidence="1">
    <location>
        <begin position="639"/>
        <end position="662"/>
    </location>
</feature>
<feature type="compositionally biased region" description="Low complexity" evidence="1">
    <location>
        <begin position="318"/>
        <end position="327"/>
    </location>
</feature>
<proteinExistence type="predicted"/>